<accession>K5X6L9</accession>
<feature type="region of interest" description="Disordered" evidence="4">
    <location>
        <begin position="177"/>
        <end position="234"/>
    </location>
</feature>
<dbReference type="RefSeq" id="XP_007330347.1">
    <property type="nucleotide sequence ID" value="XM_007330285.1"/>
</dbReference>
<feature type="compositionally biased region" description="Basic and acidic residues" evidence="4">
    <location>
        <begin position="347"/>
        <end position="356"/>
    </location>
</feature>
<dbReference type="InParanoid" id="K5X6L9"/>
<dbReference type="InterPro" id="IPR013083">
    <property type="entry name" value="Znf_RING/FYVE/PHD"/>
</dbReference>
<sequence length="781" mass="89458">MQRLLYTLSYDRKISLENWQSALRKQYIKRNPLANPLGSEPPREAAESRERTPEDQEAKQVCRCPVRSYGFFHASVTPQAGPSVAASEASPAPTHEPEDKAHVVEHQVPVDWFELPMLAKLDSLHFVTEWQFQNPTRLRTLMRNDDELATWRHEPIGYDSKKNSFWLIGGDRLWIQRVLPKPPKSRKRKRPAGNQKGHQASQKPKPLKRPRTQTTPIKLDASPRRPGSGRAAKIQAKIKLDAQVKELAEFTRQVNGNRPATRLSNRPKPPSRALGTRVSARLRGSQGSEWQAVPVDWMDESSDSECETNIADPVDQNRSQRDPQQTLGIHDDSDSELTELSDDSDEEVPKLNDEQVHPTVVEDDNTPAKEEESGKQVDDAFIEWETICVTLEEWEHITERFENATHYLEKALYKFLTNEIVPEITETLRELERKKRMENALVHRKKSSRIALRESEKEEARLTARRQAEEKEKMSRSRRLEVRKQREEEERLRREQGREQRRKEREAREHENQSSDREPEDEISTAAETSHSRTTPSNPGILKRRTRPSTSNTYKGVKSSDWELDCEICRRRGVNPEDESPMMSCGKCLKWQHITCHDQADERAGHAKRNWDVVEFVCQQCRSRMFSAPEASSSPTRDHHHPISTLYHAANGRYNYTQPYGDPRTSGIPDRYLSSGQPYMSTHLYSHQPSSISFSHYQPQGGGFTPNGKAQGPHSENYDQLLQSTQHASYSDIRSSPNQRSTVGSPSQIAWNISTPVAGSYTTPYQSAACSNGIPRRDSHL</sequence>
<dbReference type="SUPFAM" id="SSF57903">
    <property type="entry name" value="FYVE/PHD zinc finger"/>
    <property type="match status" value="1"/>
</dbReference>
<protein>
    <recommendedName>
        <fullName evidence="5">Zinc finger PHD-type domain-containing protein</fullName>
    </recommendedName>
</protein>
<feature type="compositionally biased region" description="Basic and acidic residues" evidence="4">
    <location>
        <begin position="366"/>
        <end position="377"/>
    </location>
</feature>
<evidence type="ECO:0000313" key="6">
    <source>
        <dbReference type="EMBL" id="EKM78572.1"/>
    </source>
</evidence>
<evidence type="ECO:0000313" key="7">
    <source>
        <dbReference type="Proteomes" id="UP000008493"/>
    </source>
</evidence>
<dbReference type="OrthoDB" id="303107at2759"/>
<dbReference type="GO" id="GO:0006355">
    <property type="term" value="P:regulation of DNA-templated transcription"/>
    <property type="evidence" value="ECO:0007669"/>
    <property type="project" value="InterPro"/>
</dbReference>
<organism evidence="6 7">
    <name type="scientific">Agaricus bisporus var. burnettii (strain JB137-S8 / ATCC MYA-4627 / FGSC 10392)</name>
    <name type="common">White button mushroom</name>
    <dbReference type="NCBI Taxonomy" id="597362"/>
    <lineage>
        <taxon>Eukaryota</taxon>
        <taxon>Fungi</taxon>
        <taxon>Dikarya</taxon>
        <taxon>Basidiomycota</taxon>
        <taxon>Agaricomycotina</taxon>
        <taxon>Agaricomycetes</taxon>
        <taxon>Agaricomycetidae</taxon>
        <taxon>Agaricales</taxon>
        <taxon>Agaricineae</taxon>
        <taxon>Agaricaceae</taxon>
        <taxon>Agaricus</taxon>
    </lineage>
</organism>
<name>K5X6L9_AGABU</name>
<feature type="compositionally biased region" description="Basic and acidic residues" evidence="4">
    <location>
        <begin position="41"/>
        <end position="59"/>
    </location>
</feature>
<dbReference type="HOGENOM" id="CLU_004503_0_0_1"/>
<feature type="compositionally biased region" description="Polar residues" evidence="4">
    <location>
        <begin position="252"/>
        <end position="264"/>
    </location>
</feature>
<dbReference type="PANTHER" id="PTHR14296:SF3">
    <property type="entry name" value="DIKAR, ISOFORM F"/>
    <property type="match status" value="1"/>
</dbReference>
<dbReference type="Pfam" id="PF00628">
    <property type="entry name" value="PHD"/>
    <property type="match status" value="1"/>
</dbReference>
<dbReference type="InterPro" id="IPR019787">
    <property type="entry name" value="Znf_PHD-finger"/>
</dbReference>
<feature type="compositionally biased region" description="Acidic residues" evidence="4">
    <location>
        <begin position="333"/>
        <end position="346"/>
    </location>
</feature>
<dbReference type="AlphaFoldDB" id="K5X6L9"/>
<dbReference type="InterPro" id="IPR019786">
    <property type="entry name" value="Zinc_finger_PHD-type_CS"/>
</dbReference>
<feature type="region of interest" description="Disordered" evidence="4">
    <location>
        <begin position="32"/>
        <end position="59"/>
    </location>
</feature>
<dbReference type="Proteomes" id="UP000008493">
    <property type="component" value="Unassembled WGS sequence"/>
</dbReference>
<feature type="compositionally biased region" description="Polar residues" evidence="4">
    <location>
        <begin position="718"/>
        <end position="746"/>
    </location>
</feature>
<feature type="region of interest" description="Disordered" evidence="4">
    <location>
        <begin position="691"/>
        <end position="746"/>
    </location>
</feature>
<dbReference type="Gene3D" id="3.30.40.10">
    <property type="entry name" value="Zinc/RING finger domain, C3HC4 (zinc finger)"/>
    <property type="match status" value="1"/>
</dbReference>
<feature type="domain" description="Zinc finger PHD-type" evidence="5">
    <location>
        <begin position="565"/>
        <end position="622"/>
    </location>
</feature>
<gene>
    <name evidence="6" type="ORF">AGABI1DRAFT_41196</name>
</gene>
<feature type="compositionally biased region" description="Basic and acidic residues" evidence="4">
    <location>
        <begin position="454"/>
        <end position="517"/>
    </location>
</feature>
<dbReference type="InterPro" id="IPR028938">
    <property type="entry name" value="Rsf1-like"/>
</dbReference>
<dbReference type="PANTHER" id="PTHR14296">
    <property type="entry name" value="REMODELING AND SPACING FACTOR 1"/>
    <property type="match status" value="1"/>
</dbReference>
<keyword evidence="3" id="KW-0862">Zinc</keyword>
<evidence type="ECO:0000256" key="1">
    <source>
        <dbReference type="ARBA" id="ARBA00022723"/>
    </source>
</evidence>
<dbReference type="CDD" id="cd15489">
    <property type="entry name" value="PHD_SF"/>
    <property type="match status" value="1"/>
</dbReference>
<dbReference type="GO" id="GO:0031213">
    <property type="term" value="C:RSF complex"/>
    <property type="evidence" value="ECO:0007669"/>
    <property type="project" value="InterPro"/>
</dbReference>
<dbReference type="KEGG" id="abp:AGABI1DRAFT41196"/>
<feature type="compositionally biased region" description="Polar residues" evidence="4">
    <location>
        <begin position="526"/>
        <end position="538"/>
    </location>
</feature>
<dbReference type="eggNOG" id="KOG1472">
    <property type="taxonomic scope" value="Eukaryota"/>
</dbReference>
<dbReference type="GeneID" id="18829396"/>
<feature type="compositionally biased region" description="Acidic residues" evidence="4">
    <location>
        <begin position="297"/>
        <end position="306"/>
    </location>
</feature>
<keyword evidence="2" id="KW-0863">Zinc-finger</keyword>
<keyword evidence="1" id="KW-0479">Metal-binding</keyword>
<evidence type="ECO:0000256" key="4">
    <source>
        <dbReference type="SAM" id="MobiDB-lite"/>
    </source>
</evidence>
<dbReference type="EMBL" id="JH971391">
    <property type="protein sequence ID" value="EKM78572.1"/>
    <property type="molecule type" value="Genomic_DNA"/>
</dbReference>
<dbReference type="PROSITE" id="PS01359">
    <property type="entry name" value="ZF_PHD_1"/>
    <property type="match status" value="1"/>
</dbReference>
<proteinExistence type="predicted"/>
<dbReference type="OMA" id="SWRIDPV"/>
<feature type="region of interest" description="Disordered" evidence="4">
    <location>
        <begin position="454"/>
        <end position="557"/>
    </location>
</feature>
<evidence type="ECO:0000259" key="5">
    <source>
        <dbReference type="SMART" id="SM00249"/>
    </source>
</evidence>
<evidence type="ECO:0000256" key="2">
    <source>
        <dbReference type="ARBA" id="ARBA00022771"/>
    </source>
</evidence>
<dbReference type="InterPro" id="IPR001965">
    <property type="entry name" value="Znf_PHD"/>
</dbReference>
<reference evidence="7" key="1">
    <citation type="journal article" date="2012" name="Proc. Natl. Acad. Sci. U.S.A.">
        <title>Genome sequence of the button mushroom Agaricus bisporus reveals mechanisms governing adaptation to a humic-rich ecological niche.</title>
        <authorList>
            <person name="Morin E."/>
            <person name="Kohler A."/>
            <person name="Baker A.R."/>
            <person name="Foulongne-Oriol M."/>
            <person name="Lombard V."/>
            <person name="Nagy L.G."/>
            <person name="Ohm R.A."/>
            <person name="Patyshakuliyeva A."/>
            <person name="Brun A."/>
            <person name="Aerts A.L."/>
            <person name="Bailey A.M."/>
            <person name="Billette C."/>
            <person name="Coutinho P.M."/>
            <person name="Deakin G."/>
            <person name="Doddapaneni H."/>
            <person name="Floudas D."/>
            <person name="Grimwood J."/>
            <person name="Hilden K."/>
            <person name="Kuees U."/>
            <person name="LaButti K.M."/>
            <person name="Lapidus A."/>
            <person name="Lindquist E.A."/>
            <person name="Lucas S.M."/>
            <person name="Murat C."/>
            <person name="Riley R.W."/>
            <person name="Salamov A.A."/>
            <person name="Schmutz J."/>
            <person name="Subramanian V."/>
            <person name="Woesten H.A.B."/>
            <person name="Xu J."/>
            <person name="Eastwood D.C."/>
            <person name="Foster G.D."/>
            <person name="Sonnenberg A.S."/>
            <person name="Cullen D."/>
            <person name="de Vries R.P."/>
            <person name="Lundell T."/>
            <person name="Hibbett D.S."/>
            <person name="Henrissat B."/>
            <person name="Burton K.S."/>
            <person name="Kerrigan R.W."/>
            <person name="Challen M.P."/>
            <person name="Grigoriev I.V."/>
            <person name="Martin F."/>
        </authorList>
    </citation>
    <scope>NUCLEOTIDE SEQUENCE [LARGE SCALE GENOMIC DNA]</scope>
    <source>
        <strain evidence="7">JB137-S8 / ATCC MYA-4627 / FGSC 10392</strain>
    </source>
</reference>
<dbReference type="GO" id="GO:0008270">
    <property type="term" value="F:zinc ion binding"/>
    <property type="evidence" value="ECO:0007669"/>
    <property type="project" value="UniProtKB-KW"/>
</dbReference>
<dbReference type="InterPro" id="IPR011011">
    <property type="entry name" value="Znf_FYVE_PHD"/>
</dbReference>
<dbReference type="SMART" id="SM00249">
    <property type="entry name" value="PHD"/>
    <property type="match status" value="1"/>
</dbReference>
<feature type="region of interest" description="Disordered" evidence="4">
    <location>
        <begin position="251"/>
        <end position="377"/>
    </location>
</feature>
<dbReference type="STRING" id="597362.K5X6L9"/>
<keyword evidence="7" id="KW-1185">Reference proteome</keyword>
<evidence type="ECO:0000256" key="3">
    <source>
        <dbReference type="ARBA" id="ARBA00022833"/>
    </source>
</evidence>